<evidence type="ECO:0000256" key="1">
    <source>
        <dbReference type="SAM" id="Coils"/>
    </source>
</evidence>
<gene>
    <name evidence="2" type="ORF">Fot_36342</name>
</gene>
<sequence length="397" mass="45461">MTAEKEVEDRLQLPTTANLVEIQDSLALIWCQLLWTAAVAGLKRHKIRQPFSGVGTGIGNLLDKFDLLLSCHGYSRMIRVIREFPFPSSEDPQQELFSDKRELKYCTLLELEKVSGVLKETETQNVYLKDEILLTKEQHQESGKKYEELELSHKKLQEQIAETNERYGVQIKTLQEALQAQEEKDRELTNVKEAFNDCLSLEVNSSRKKMDELELELQTSTGESRKFEELHKESGLHAESETKRALEFKRLLELAESSAKEMEDQMACVQLELKSLYEKIAENQKAEEALKSTTAKLSTHLRIREELEQQLKSQESKITSVQEELAKVLEQKEALEAAVTYLTNNATQMKELCDDLGCSRSNLRLLLDVLGALLAPVHVSNNDPLPPEEDDFFFHSY</sequence>
<dbReference type="AlphaFoldDB" id="A0ABD1SRS3"/>
<feature type="coiled-coil region" evidence="1">
    <location>
        <begin position="139"/>
        <end position="338"/>
    </location>
</feature>
<keyword evidence="3" id="KW-1185">Reference proteome</keyword>
<evidence type="ECO:0000313" key="2">
    <source>
        <dbReference type="EMBL" id="KAL2502494.1"/>
    </source>
</evidence>
<organism evidence="2 3">
    <name type="scientific">Forsythia ovata</name>
    <dbReference type="NCBI Taxonomy" id="205694"/>
    <lineage>
        <taxon>Eukaryota</taxon>
        <taxon>Viridiplantae</taxon>
        <taxon>Streptophyta</taxon>
        <taxon>Embryophyta</taxon>
        <taxon>Tracheophyta</taxon>
        <taxon>Spermatophyta</taxon>
        <taxon>Magnoliopsida</taxon>
        <taxon>eudicotyledons</taxon>
        <taxon>Gunneridae</taxon>
        <taxon>Pentapetalae</taxon>
        <taxon>asterids</taxon>
        <taxon>lamiids</taxon>
        <taxon>Lamiales</taxon>
        <taxon>Oleaceae</taxon>
        <taxon>Forsythieae</taxon>
        <taxon>Forsythia</taxon>
    </lineage>
</organism>
<reference evidence="3" key="1">
    <citation type="submission" date="2024-07" db="EMBL/GenBank/DDBJ databases">
        <title>Two chromosome-level genome assemblies of Korean endemic species Abeliophyllum distichum and Forsythia ovata (Oleaceae).</title>
        <authorList>
            <person name="Jang H."/>
        </authorList>
    </citation>
    <scope>NUCLEOTIDE SEQUENCE [LARGE SCALE GENOMIC DNA]</scope>
</reference>
<dbReference type="Proteomes" id="UP001604277">
    <property type="component" value="Unassembled WGS sequence"/>
</dbReference>
<protein>
    <submittedName>
        <fullName evidence="2">Uncharacterized protein</fullName>
    </submittedName>
</protein>
<proteinExistence type="predicted"/>
<accession>A0ABD1SRS3</accession>
<dbReference type="EMBL" id="JBFOLJ010000010">
    <property type="protein sequence ID" value="KAL2502494.1"/>
    <property type="molecule type" value="Genomic_DNA"/>
</dbReference>
<dbReference type="PANTHER" id="PTHR43049:SF1">
    <property type="entry name" value="EARLY ENDOSOME ANTIGEN"/>
    <property type="match status" value="1"/>
</dbReference>
<keyword evidence="1" id="KW-0175">Coiled coil</keyword>
<evidence type="ECO:0000313" key="3">
    <source>
        <dbReference type="Proteomes" id="UP001604277"/>
    </source>
</evidence>
<name>A0ABD1SRS3_9LAMI</name>
<comment type="caution">
    <text evidence="2">The sequence shown here is derived from an EMBL/GenBank/DDBJ whole genome shotgun (WGS) entry which is preliminary data.</text>
</comment>
<dbReference type="PANTHER" id="PTHR43049">
    <property type="entry name" value="EARLY ENDOSOME ANTIGEN"/>
    <property type="match status" value="1"/>
</dbReference>